<organism evidence="2 3">
    <name type="scientific">Kocuria tytonicola</name>
    <dbReference type="NCBI Taxonomy" id="2055946"/>
    <lineage>
        <taxon>Bacteria</taxon>
        <taxon>Bacillati</taxon>
        <taxon>Actinomycetota</taxon>
        <taxon>Actinomycetes</taxon>
        <taxon>Micrococcales</taxon>
        <taxon>Micrococcaceae</taxon>
        <taxon>Kocuria</taxon>
    </lineage>
</organism>
<evidence type="ECO:0000313" key="3">
    <source>
        <dbReference type="Proteomes" id="UP000277871"/>
    </source>
</evidence>
<evidence type="ECO:0000256" key="1">
    <source>
        <dbReference type="SAM" id="Phobius"/>
    </source>
</evidence>
<dbReference type="AlphaFoldDB" id="A0A3L9L4K3"/>
<protein>
    <recommendedName>
        <fullName evidence="4">GAP family protein</fullName>
    </recommendedName>
</protein>
<reference evidence="2 3" key="1">
    <citation type="submission" date="2018-10" db="EMBL/GenBank/DDBJ databases">
        <title>Kocuria tytonicola, new bacteria from the preen glands of American barn owls (Tyto furcata).</title>
        <authorList>
            <person name="Braun M.S."/>
            <person name="Wang E."/>
            <person name="Zimmermann S."/>
            <person name="Boutin S."/>
            <person name="Wagner H."/>
            <person name="Wink M."/>
        </authorList>
    </citation>
    <scope>NUCLEOTIDE SEQUENCE [LARGE SCALE GENOMIC DNA]</scope>
    <source>
        <strain evidence="2 3">473</strain>
    </source>
</reference>
<proteinExistence type="predicted"/>
<dbReference type="EMBL" id="RDEX01000001">
    <property type="protein sequence ID" value="RLY93936.1"/>
    <property type="molecule type" value="Genomic_DNA"/>
</dbReference>
<keyword evidence="3" id="KW-1185">Reference proteome</keyword>
<feature type="transmembrane region" description="Helical" evidence="1">
    <location>
        <begin position="44"/>
        <end position="65"/>
    </location>
</feature>
<sequence>MNVAEYAATVLATAAGGFDPAPMVIMAAALGAGLRRRHVVGASALLLGGTVLLGLGLTLLVGPVLQSVDWWGLVRHGAVAAWVELALGVAIGVFAAMRAVSRRRGTAPEEEKPPARNAWALYVTALVFVGIVVFDPPFDIHVAVAAAQPLPVMVLGWVAWALISQIALTLLLLLTVLGRQERFSAVMQRAWARISPWVGVAVTVLLGLAALFLVLDAGRFLLLGHFLVG</sequence>
<keyword evidence="1" id="KW-0812">Transmembrane</keyword>
<feature type="transmembrane region" description="Helical" evidence="1">
    <location>
        <begin position="77"/>
        <end position="97"/>
    </location>
</feature>
<dbReference type="Proteomes" id="UP000277871">
    <property type="component" value="Unassembled WGS sequence"/>
</dbReference>
<keyword evidence="1" id="KW-1133">Transmembrane helix</keyword>
<evidence type="ECO:0008006" key="4">
    <source>
        <dbReference type="Google" id="ProtNLM"/>
    </source>
</evidence>
<dbReference type="RefSeq" id="WP_121863945.1">
    <property type="nucleotide sequence ID" value="NZ_RDEX01000001.1"/>
</dbReference>
<feature type="transmembrane region" description="Helical" evidence="1">
    <location>
        <begin position="118"/>
        <end position="134"/>
    </location>
</feature>
<feature type="transmembrane region" description="Helical" evidence="1">
    <location>
        <begin position="154"/>
        <end position="177"/>
    </location>
</feature>
<gene>
    <name evidence="2" type="ORF">EAE32_01445</name>
</gene>
<comment type="caution">
    <text evidence="2">The sequence shown here is derived from an EMBL/GenBank/DDBJ whole genome shotgun (WGS) entry which is preliminary data.</text>
</comment>
<keyword evidence="1" id="KW-0472">Membrane</keyword>
<accession>A0A3L9L4K3</accession>
<name>A0A3L9L4K3_9MICC</name>
<feature type="transmembrane region" description="Helical" evidence="1">
    <location>
        <begin position="6"/>
        <end position="32"/>
    </location>
</feature>
<evidence type="ECO:0000313" key="2">
    <source>
        <dbReference type="EMBL" id="RLY93936.1"/>
    </source>
</evidence>
<feature type="transmembrane region" description="Helical" evidence="1">
    <location>
        <begin position="197"/>
        <end position="215"/>
    </location>
</feature>